<feature type="region of interest" description="Disordered" evidence="4">
    <location>
        <begin position="1164"/>
        <end position="1260"/>
    </location>
</feature>
<evidence type="ECO:0000256" key="2">
    <source>
        <dbReference type="ARBA" id="ARBA00022468"/>
    </source>
</evidence>
<dbReference type="GO" id="GO:0005739">
    <property type="term" value="C:mitochondrion"/>
    <property type="evidence" value="ECO:0007669"/>
    <property type="project" value="UniProtKB-SubCell"/>
</dbReference>
<gene>
    <name evidence="6" type="ORF">DBV15_07625</name>
</gene>
<dbReference type="InterPro" id="IPR024584">
    <property type="entry name" value="Tuberin_N"/>
</dbReference>
<dbReference type="GO" id="GO:0032007">
    <property type="term" value="P:negative regulation of TOR signaling"/>
    <property type="evidence" value="ECO:0007669"/>
    <property type="project" value="InterPro"/>
</dbReference>
<dbReference type="PANTHER" id="PTHR10063">
    <property type="entry name" value="TUBERIN"/>
    <property type="match status" value="1"/>
</dbReference>
<evidence type="ECO:0000259" key="5">
    <source>
        <dbReference type="PROSITE" id="PS50085"/>
    </source>
</evidence>
<dbReference type="Gene3D" id="3.40.50.11210">
    <property type="entry name" value="Rap/Ran-GAP"/>
    <property type="match status" value="1"/>
</dbReference>
<feature type="region of interest" description="Disordered" evidence="4">
    <location>
        <begin position="1317"/>
        <end position="1340"/>
    </location>
</feature>
<dbReference type="Proteomes" id="UP000310200">
    <property type="component" value="Unassembled WGS sequence"/>
</dbReference>
<dbReference type="SUPFAM" id="SSF52833">
    <property type="entry name" value="Thioredoxin-like"/>
    <property type="match status" value="1"/>
</dbReference>
<dbReference type="Pfam" id="PF02145">
    <property type="entry name" value="Rap_GAP"/>
    <property type="match status" value="1"/>
</dbReference>
<dbReference type="GO" id="GO:0005096">
    <property type="term" value="F:GTPase activator activity"/>
    <property type="evidence" value="ECO:0007669"/>
    <property type="project" value="UniProtKB-KW"/>
</dbReference>
<evidence type="ECO:0000256" key="1">
    <source>
        <dbReference type="ARBA" id="ARBA00004173"/>
    </source>
</evidence>
<dbReference type="SMART" id="SM00916">
    <property type="entry name" value="L51_S25_CI-B8"/>
    <property type="match status" value="1"/>
</dbReference>
<accession>A0A4S2KEV5</accession>
<dbReference type="PRINTS" id="PR01431">
    <property type="entry name" value="TUBERIN"/>
</dbReference>
<dbReference type="InterPro" id="IPR018515">
    <property type="entry name" value="Tuberin-type_domain"/>
</dbReference>
<dbReference type="InterPro" id="IPR007741">
    <property type="entry name" value="Ribosomal_mL43/mS25/NADH_DH"/>
</dbReference>
<feature type="region of interest" description="Disordered" evidence="4">
    <location>
        <begin position="1412"/>
        <end position="1448"/>
    </location>
</feature>
<dbReference type="GO" id="GO:0033596">
    <property type="term" value="C:TSC1-TSC2 complex"/>
    <property type="evidence" value="ECO:0007669"/>
    <property type="project" value="InterPro"/>
</dbReference>
<dbReference type="InterPro" id="IPR027107">
    <property type="entry name" value="Tuberin/Ral-act_asu"/>
</dbReference>
<dbReference type="Gene3D" id="3.40.30.10">
    <property type="entry name" value="Glutaredoxin"/>
    <property type="match status" value="1"/>
</dbReference>
<comment type="subcellular location">
    <subcellularLocation>
        <location evidence="1">Mitochondrion</location>
    </subcellularLocation>
</comment>
<feature type="region of interest" description="Disordered" evidence="4">
    <location>
        <begin position="1027"/>
        <end position="1076"/>
    </location>
</feature>
<feature type="region of interest" description="Disordered" evidence="4">
    <location>
        <begin position="890"/>
        <end position="911"/>
    </location>
</feature>
<evidence type="ECO:0000256" key="4">
    <source>
        <dbReference type="SAM" id="MobiDB-lite"/>
    </source>
</evidence>
<keyword evidence="3" id="KW-0496">Mitochondrion</keyword>
<keyword evidence="2" id="KW-0343">GTPase activation</keyword>
<feature type="domain" description="Rap-GAP" evidence="5">
    <location>
        <begin position="1518"/>
        <end position="1734"/>
    </location>
</feature>
<keyword evidence="7" id="KW-1185">Reference proteome</keyword>
<evidence type="ECO:0000256" key="3">
    <source>
        <dbReference type="ARBA" id="ARBA00023128"/>
    </source>
</evidence>
<feature type="compositionally biased region" description="Polar residues" evidence="4">
    <location>
        <begin position="1044"/>
        <end position="1062"/>
    </location>
</feature>
<dbReference type="GO" id="GO:0051726">
    <property type="term" value="P:regulation of cell cycle"/>
    <property type="evidence" value="ECO:0007669"/>
    <property type="project" value="TreeGrafter"/>
</dbReference>
<reference evidence="6 7" key="1">
    <citation type="journal article" date="2019" name="Philos. Trans. R. Soc. Lond., B, Biol. Sci.">
        <title>Ant behaviour and brain gene expression of defending hosts depend on the ecological success of the intruding social parasite.</title>
        <authorList>
            <person name="Kaur R."/>
            <person name="Stoldt M."/>
            <person name="Jongepier E."/>
            <person name="Feldmeyer B."/>
            <person name="Menzel F."/>
            <person name="Bornberg-Bauer E."/>
            <person name="Foitzik S."/>
        </authorList>
    </citation>
    <scope>NUCLEOTIDE SEQUENCE [LARGE SCALE GENOMIC DNA]</scope>
    <source>
        <tissue evidence="6">Whole body</tissue>
    </source>
</reference>
<feature type="region of interest" description="Disordered" evidence="4">
    <location>
        <begin position="1349"/>
        <end position="1368"/>
    </location>
</feature>
<dbReference type="Pfam" id="PF03542">
    <property type="entry name" value="Tuberin"/>
    <property type="match status" value="1"/>
</dbReference>
<dbReference type="Pfam" id="PF05047">
    <property type="entry name" value="L51_S25_CI-B8"/>
    <property type="match status" value="1"/>
</dbReference>
<dbReference type="FunFam" id="3.40.50.11210:FF:000001">
    <property type="entry name" value="Ral GTPase-activating protein subunit alpha-1 isoform 1"/>
    <property type="match status" value="1"/>
</dbReference>
<dbReference type="InterPro" id="IPR000331">
    <property type="entry name" value="Rap/Ran_GAP_dom"/>
</dbReference>
<name>A0A4S2KEV5_9HYME</name>
<dbReference type="SUPFAM" id="SSF48371">
    <property type="entry name" value="ARM repeat"/>
    <property type="match status" value="1"/>
</dbReference>
<dbReference type="InterPro" id="IPR036249">
    <property type="entry name" value="Thioredoxin-like_sf"/>
</dbReference>
<feature type="compositionally biased region" description="Low complexity" evidence="4">
    <location>
        <begin position="1207"/>
        <end position="1222"/>
    </location>
</feature>
<proteinExistence type="predicted"/>
<dbReference type="PANTHER" id="PTHR10063:SF0">
    <property type="entry name" value="TUBERIN"/>
    <property type="match status" value="1"/>
</dbReference>
<dbReference type="Pfam" id="PF11864">
    <property type="entry name" value="DUF3384"/>
    <property type="match status" value="1"/>
</dbReference>
<dbReference type="GO" id="GO:0046627">
    <property type="term" value="P:negative regulation of insulin receptor signaling pathway"/>
    <property type="evidence" value="ECO:0007669"/>
    <property type="project" value="TreeGrafter"/>
</dbReference>
<dbReference type="GO" id="GO:0005634">
    <property type="term" value="C:nucleus"/>
    <property type="evidence" value="ECO:0007669"/>
    <property type="project" value="InterPro"/>
</dbReference>
<dbReference type="GO" id="GO:0030178">
    <property type="term" value="P:negative regulation of Wnt signaling pathway"/>
    <property type="evidence" value="ECO:0007669"/>
    <property type="project" value="TreeGrafter"/>
</dbReference>
<dbReference type="InterPro" id="IPR016024">
    <property type="entry name" value="ARM-type_fold"/>
</dbReference>
<organism evidence="6 7">
    <name type="scientific">Temnothorax longispinosus</name>
    <dbReference type="NCBI Taxonomy" id="300112"/>
    <lineage>
        <taxon>Eukaryota</taxon>
        <taxon>Metazoa</taxon>
        <taxon>Ecdysozoa</taxon>
        <taxon>Arthropoda</taxon>
        <taxon>Hexapoda</taxon>
        <taxon>Insecta</taxon>
        <taxon>Pterygota</taxon>
        <taxon>Neoptera</taxon>
        <taxon>Endopterygota</taxon>
        <taxon>Hymenoptera</taxon>
        <taxon>Apocrita</taxon>
        <taxon>Aculeata</taxon>
        <taxon>Formicoidea</taxon>
        <taxon>Formicidae</taxon>
        <taxon>Myrmicinae</taxon>
        <taxon>Temnothorax</taxon>
    </lineage>
</organism>
<dbReference type="FunFam" id="3.40.30.10:FF:000257">
    <property type="entry name" value="39S ribosomal protein L43"/>
    <property type="match status" value="1"/>
</dbReference>
<dbReference type="PROSITE" id="PS50085">
    <property type="entry name" value="RAPGAP"/>
    <property type="match status" value="1"/>
</dbReference>
<dbReference type="GO" id="GO:0051898">
    <property type="term" value="P:negative regulation of phosphatidylinositol 3-kinase/protein kinase B signal transduction"/>
    <property type="evidence" value="ECO:0007669"/>
    <property type="project" value="TreeGrafter"/>
</dbReference>
<evidence type="ECO:0000313" key="7">
    <source>
        <dbReference type="Proteomes" id="UP000310200"/>
    </source>
</evidence>
<comment type="caution">
    <text evidence="6">The sequence shown here is derived from an EMBL/GenBank/DDBJ whole genome shotgun (WGS) entry which is preliminary data.</text>
</comment>
<protein>
    <submittedName>
        <fullName evidence="6">Tuberin</fullName>
    </submittedName>
</protein>
<dbReference type="InterPro" id="IPR035974">
    <property type="entry name" value="Rap/Ran-GAP_sf"/>
</dbReference>
<sequence length="1869" mass="211476">MSKMNSKDKDNKTLHDKLKQFFRINKGSYKSREEFTLTYDIEKEISPESPVHHRTKAIKELRDAVLNQQWEDRAAERLWNLVQDLLGKDVPREHRHLTLNFLKCLVQGQYSKLSSLMRVKFFMVVKEYDIPEDIGPRLELLQTLTEHGKDILHLEERMGPFLLEWMPTVTAGDGKRGAEFLSLLVNVIKFNSAYIDEDIVSGLVQYISHLCYYSNNTEVVSGCLEALDAIMCYSNLQSDSLQTFIIALCRSVNVETYCQTSWKIMRNLLGTHMGHCALYTMCRLLQDTNFQRDVRLLRGAVFYVNMGLWGTHRISKLECTPASVLPSFYQALQCNHPIVMYEVTLSIQRLVNKYGNELWDPTWSIILDIIEEIITHTETSNQPATRQVSTSLHEAITNIENLMDANNYNGCIQRFYDLVERCSDSRPEGSVLKLIEYRASMIGPTYYQWQTKLGSLMERYYKIETLVPYTQHVDIDPDITIRTVTANLLIDLCLECDTKRCIELLDILEKIINKPFTSDIPISMDADIKDVKTAVVGVIKIFTSKIYRLPSSHAICAYKILVNHLEQHYKDPSVFHDVSTTRYLIFECFLKIRANSLHHLGILDASNAAVTRFSPYLILEHGTSERMNNAGGGNSPPPASPVPLQHLSCHITPISLTHGCKTIISCIKQEKDWKVLYLILKELPQVMQNRALVLSRQSNDIDFFAAALCSMVSDKSLRLPESLYNVPPKFTLSEFRVYVFPVLASLASYHAHLEPYLQQSLIKCLEVGLTAKCASQCVTSLTICTLEMRDAMNKLLSEVLLNLSKISATVYIAIPIIEFLSTLTRLPKVFASFIGDQYMSVFAILLPYTNPFKYNHYTVSLAYHGLKANVIIPLEEGHLMKSDFSVINEDSSNRKRSSSLTEQGSRGRRERPIMANRMIGESRALDLKPPMDEGLMNFHIELIETCIDLMARYTFSNYSARPKRLPAADFLLKEGQSMTWILGNRLITVTTSGCSNKAMRGGLCDNCWVACKPGFLLLDHTKTSHSNLQRTSSIETSKEDKLSRQSSGGHGSSNANTATNSPTEESKKSTEDSDSMKKEFLIEKSDKDQIETSKLGQILNSDKQDGHILCACWCQGWAEIYVRRPTGDMSWIMRIQNSTQFETPMDFPIHDIMALYMPNQDVVSNKQQEAASEYSDDEAEEVPNKSSTQSQNEHGAKPIISSMVSGPIAIPGSPARPSPSRQSSRDSLESLEEGEEDTRRSRNPVRRSNSSPEMSATWKNPFLNKEKLNVQQQVDKDFTCSELEIKLDAELKKHSKNIYTKDMRVSCEAIPEEIFGMGTTPPSSENIGDHPTALRSQRSYPGATQITQTISTTSNTVPPSPTTVQAPGNYLGIQTRSAQIQSASTTKAPQSPTQIYSRLSSLDYNQKQVPLTVESKPPIGRTHIADKQKDERPDPSTLPPLPIPFRDRGHTISVMSPVKKSREWDNMRRGNSPRIKDPPRTGINPSFVFLQLYHAAHFGTTTEKPLLVPQTTAIQRAVTNLDRIQPYETHKIGVLYVGQGQASNEIEILANQHGSLRYTEFLKRLGTLVRLKDVDENIFLGGLDRNGENGEFAYIWQDDVTQVAFHVATLMPTKASDPKCTSKKTHIGNNYVTLVYNESDEPYNIQTVKGQFNYACVVIQPLDHGTNQVTVQAREELAEHIGFPRAPFGLGIGRYVCQLQRITLKFCKSHGTSRGMRGFIEHDLVNYAKENPGVVVYVKPRRHRHPVIVAEYLNGDRQWMEVANYSQEDVVKWMELLRTQFRNGPSLRLRKLWHTEFPSIQGPWTPFTFRNPMLNLAQFPNKELGAAIKLGPTATEQLVELFKAQQLADNATNDSTKVSQDVEQTSERI</sequence>
<dbReference type="GO" id="GO:0051056">
    <property type="term" value="P:regulation of small GTPase mediated signal transduction"/>
    <property type="evidence" value="ECO:0007669"/>
    <property type="project" value="InterPro"/>
</dbReference>
<dbReference type="STRING" id="300112.A0A4S2KEV5"/>
<dbReference type="EMBL" id="QBLH01002623">
    <property type="protein sequence ID" value="TGZ47903.1"/>
    <property type="molecule type" value="Genomic_DNA"/>
</dbReference>
<dbReference type="InterPro" id="IPR003913">
    <property type="entry name" value="Tuberin"/>
</dbReference>
<dbReference type="SUPFAM" id="SSF111347">
    <property type="entry name" value="Rap/Ran-GAP"/>
    <property type="match status" value="1"/>
</dbReference>
<feature type="compositionally biased region" description="Basic and acidic residues" evidence="4">
    <location>
        <begin position="1064"/>
        <end position="1076"/>
    </location>
</feature>
<feature type="compositionally biased region" description="Polar residues" evidence="4">
    <location>
        <begin position="1184"/>
        <end position="1193"/>
    </location>
</feature>
<evidence type="ECO:0000313" key="6">
    <source>
        <dbReference type="EMBL" id="TGZ47903.1"/>
    </source>
</evidence>
<feature type="compositionally biased region" description="Basic and acidic residues" evidence="4">
    <location>
        <begin position="1423"/>
        <end position="1434"/>
    </location>
</feature>